<keyword evidence="1" id="KW-0472">Membrane</keyword>
<accession>A0A318R420</accession>
<gene>
    <name evidence="2" type="ORF">DNJ73_01500</name>
</gene>
<organism evidence="2 3">
    <name type="scientific">Prochlorococcus marinus XMU1408</name>
    <dbReference type="NCBI Taxonomy" id="2213228"/>
    <lineage>
        <taxon>Bacteria</taxon>
        <taxon>Bacillati</taxon>
        <taxon>Cyanobacteriota</taxon>
        <taxon>Cyanophyceae</taxon>
        <taxon>Synechococcales</taxon>
        <taxon>Prochlorococcaceae</taxon>
        <taxon>Prochlorococcus</taxon>
    </lineage>
</organism>
<feature type="transmembrane region" description="Helical" evidence="1">
    <location>
        <begin position="54"/>
        <end position="71"/>
    </location>
</feature>
<dbReference type="EMBL" id="QJUE01000002">
    <property type="protein sequence ID" value="PYE02472.1"/>
    <property type="molecule type" value="Genomic_DNA"/>
</dbReference>
<keyword evidence="1" id="KW-1133">Transmembrane helix</keyword>
<dbReference type="Proteomes" id="UP000247807">
    <property type="component" value="Unassembled WGS sequence"/>
</dbReference>
<evidence type="ECO:0000256" key="1">
    <source>
        <dbReference type="SAM" id="Phobius"/>
    </source>
</evidence>
<feature type="transmembrane region" description="Helical" evidence="1">
    <location>
        <begin position="6"/>
        <end position="25"/>
    </location>
</feature>
<feature type="transmembrane region" description="Helical" evidence="1">
    <location>
        <begin position="32"/>
        <end position="48"/>
    </location>
</feature>
<evidence type="ECO:0000313" key="3">
    <source>
        <dbReference type="Proteomes" id="UP000247807"/>
    </source>
</evidence>
<protein>
    <submittedName>
        <fullName evidence="2">Uncharacterized protein</fullName>
    </submittedName>
</protein>
<dbReference type="OrthoDB" id="560959at2"/>
<comment type="caution">
    <text evidence="2">The sequence shown here is derived from an EMBL/GenBank/DDBJ whole genome shotgun (WGS) entry which is preliminary data.</text>
</comment>
<proteinExistence type="predicted"/>
<reference evidence="2 3" key="1">
    <citation type="journal article" date="2018" name="Appl. Environ. Microbiol.">
        <title>Genome rearrangement shapes Prochlorococcus ecological adaptation.</title>
        <authorList>
            <person name="Yan W."/>
            <person name="Wei S."/>
            <person name="Wang Q."/>
            <person name="Xiao X."/>
            <person name="Zeng Q."/>
            <person name="Jiao N."/>
            <person name="Zhang R."/>
        </authorList>
    </citation>
    <scope>NUCLEOTIDE SEQUENCE [LARGE SCALE GENOMIC DNA]</scope>
    <source>
        <strain evidence="2 3">XMU1408</strain>
    </source>
</reference>
<sequence>MFISIFGYILLFVGFLILVLPLILVELSRPRDWLISGLFLFLGLFLLVENDLLRGSINLLIISMVFLYGKMMSEIIQNRWNHLSVEEKKRIGSFDRWFESFKQLGQIFSQLGNSFLNLFKSSINQSEKPLKEKKWVHPKLKEEINKKEAD</sequence>
<name>A0A318R420_PROMR</name>
<keyword evidence="1" id="KW-0812">Transmembrane</keyword>
<evidence type="ECO:0000313" key="2">
    <source>
        <dbReference type="EMBL" id="PYE02472.1"/>
    </source>
</evidence>
<dbReference type="AlphaFoldDB" id="A0A318R420"/>
<dbReference type="RefSeq" id="WP_158465968.1">
    <property type="nucleotide sequence ID" value="NZ_QJUE01000002.1"/>
</dbReference>